<dbReference type="EMBL" id="JOTM01000008">
    <property type="protein sequence ID" value="KEK24307.1"/>
    <property type="molecule type" value="Genomic_DNA"/>
</dbReference>
<dbReference type="STRING" id="574375.AZF08_19245"/>
<dbReference type="RefSeq" id="WP_033674685.1">
    <property type="nucleotide sequence ID" value="NZ_JOTM01000008.1"/>
</dbReference>
<gene>
    <name evidence="1" type="ORF">BAGA_28500</name>
</gene>
<evidence type="ECO:0000313" key="1">
    <source>
        <dbReference type="EMBL" id="KEK24307.1"/>
    </source>
</evidence>
<dbReference type="Proteomes" id="UP000027778">
    <property type="component" value="Unassembled WGS sequence"/>
</dbReference>
<accession>A0A073KCX4</accession>
<keyword evidence="2" id="KW-1185">Reference proteome</keyword>
<name>A0A073KCX4_9BACI</name>
<organism evidence="1 2">
    <name type="scientific">Bacillus gaemokensis</name>
    <dbReference type="NCBI Taxonomy" id="574375"/>
    <lineage>
        <taxon>Bacteria</taxon>
        <taxon>Bacillati</taxon>
        <taxon>Bacillota</taxon>
        <taxon>Bacilli</taxon>
        <taxon>Bacillales</taxon>
        <taxon>Bacillaceae</taxon>
        <taxon>Bacillus</taxon>
        <taxon>Bacillus cereus group</taxon>
    </lineage>
</organism>
<dbReference type="AlphaFoldDB" id="A0A073KCX4"/>
<dbReference type="OrthoDB" id="1683552at2"/>
<proteinExistence type="predicted"/>
<evidence type="ECO:0000313" key="2">
    <source>
        <dbReference type="Proteomes" id="UP000027778"/>
    </source>
</evidence>
<sequence length="81" mass="9335">MEICPLCNGLEAQTYSCQTCMSVLQDYGKVVDYIDDYSAYMDQDLLIQVDGLTFDNSRQYCAHFFYCGRCDTQTEMIVKLV</sequence>
<protein>
    <submittedName>
        <fullName evidence="1">Uncharacterized protein</fullName>
    </submittedName>
</protein>
<comment type="caution">
    <text evidence="1">The sequence shown here is derived from an EMBL/GenBank/DDBJ whole genome shotgun (WGS) entry which is preliminary data.</text>
</comment>
<reference evidence="1 2" key="1">
    <citation type="submission" date="2014-06" db="EMBL/GenBank/DDBJ databases">
        <title>Draft genome sequence of Bacillus gaemokensis JCM 15801 (MCCC 1A00707).</title>
        <authorList>
            <person name="Lai Q."/>
            <person name="Liu Y."/>
            <person name="Shao Z."/>
        </authorList>
    </citation>
    <scope>NUCLEOTIDE SEQUENCE [LARGE SCALE GENOMIC DNA]</scope>
    <source>
        <strain evidence="1 2">JCM 15801</strain>
    </source>
</reference>